<keyword evidence="2" id="KW-1185">Reference proteome</keyword>
<dbReference type="Proteomes" id="UP001172673">
    <property type="component" value="Unassembled WGS sequence"/>
</dbReference>
<dbReference type="AlphaFoldDB" id="A0AA39CET1"/>
<proteinExistence type="predicted"/>
<sequence length="223" mass="25296">MDLSSSRFQVLGEPGPAVATDSAEFSDDIELDFFRSLPEEELQSLYPDGIKPPTDLGPVTAYDRYDQFHLAILHLASGIELRDVMRAGNFEISDSQFVRHMAIYCAQSLDYTDRDISKLRGKLLGASCTHVLGEQYCMHCSRVEFISMPDPLEKQRDVYSKNKTADQGVQDASLEEDATRKARVGSARSMLSETWFRLLWKYVLPLGAIWFLYESHIQPLFAN</sequence>
<evidence type="ECO:0000313" key="1">
    <source>
        <dbReference type="EMBL" id="KAJ9605840.1"/>
    </source>
</evidence>
<comment type="caution">
    <text evidence="1">The sequence shown here is derived from an EMBL/GenBank/DDBJ whole genome shotgun (WGS) entry which is preliminary data.</text>
</comment>
<gene>
    <name evidence="1" type="ORF">H2200_009689</name>
</gene>
<dbReference type="EMBL" id="JAPDRK010000015">
    <property type="protein sequence ID" value="KAJ9605840.1"/>
    <property type="molecule type" value="Genomic_DNA"/>
</dbReference>
<protein>
    <submittedName>
        <fullName evidence="1">Uncharacterized protein</fullName>
    </submittedName>
</protein>
<reference evidence="1" key="1">
    <citation type="submission" date="2022-10" db="EMBL/GenBank/DDBJ databases">
        <title>Culturing micro-colonial fungi from biological soil crusts in the Mojave desert and describing Neophaeococcomyces mojavensis, and introducing the new genera and species Taxawa tesnikishii.</title>
        <authorList>
            <person name="Kurbessoian T."/>
            <person name="Stajich J.E."/>
        </authorList>
    </citation>
    <scope>NUCLEOTIDE SEQUENCE</scope>
    <source>
        <strain evidence="1">TK_41</strain>
    </source>
</reference>
<name>A0AA39CET1_9EURO</name>
<organism evidence="1 2">
    <name type="scientific">Cladophialophora chaetospira</name>
    <dbReference type="NCBI Taxonomy" id="386627"/>
    <lineage>
        <taxon>Eukaryota</taxon>
        <taxon>Fungi</taxon>
        <taxon>Dikarya</taxon>
        <taxon>Ascomycota</taxon>
        <taxon>Pezizomycotina</taxon>
        <taxon>Eurotiomycetes</taxon>
        <taxon>Chaetothyriomycetidae</taxon>
        <taxon>Chaetothyriales</taxon>
        <taxon>Herpotrichiellaceae</taxon>
        <taxon>Cladophialophora</taxon>
    </lineage>
</organism>
<evidence type="ECO:0000313" key="2">
    <source>
        <dbReference type="Proteomes" id="UP001172673"/>
    </source>
</evidence>
<accession>A0AA39CET1</accession>